<dbReference type="InterPro" id="IPR011600">
    <property type="entry name" value="Pept_C14_caspase"/>
</dbReference>
<accession>A0A1V0SD98</accession>
<dbReference type="InterPro" id="IPR050452">
    <property type="entry name" value="Metacaspase"/>
</dbReference>
<dbReference type="GO" id="GO:0006508">
    <property type="term" value="P:proteolysis"/>
    <property type="evidence" value="ECO:0007669"/>
    <property type="project" value="InterPro"/>
</dbReference>
<feature type="domain" description="Peptidase C14 caspase" evidence="1">
    <location>
        <begin position="51"/>
        <end position="299"/>
    </location>
</feature>
<proteinExistence type="predicted"/>
<dbReference type="Gene3D" id="3.40.50.12660">
    <property type="match status" value="1"/>
</dbReference>
<dbReference type="Pfam" id="PF00656">
    <property type="entry name" value="Peptidase_C14"/>
    <property type="match status" value="1"/>
</dbReference>
<gene>
    <name evidence="2" type="ORF">Indivirus_1_227</name>
</gene>
<evidence type="ECO:0000313" key="2">
    <source>
        <dbReference type="EMBL" id="ARF09604.1"/>
    </source>
</evidence>
<organism evidence="2">
    <name type="scientific">Indivirus ILV1</name>
    <dbReference type="NCBI Taxonomy" id="1977633"/>
    <lineage>
        <taxon>Viruses</taxon>
        <taxon>Varidnaviria</taxon>
        <taxon>Bamfordvirae</taxon>
        <taxon>Nucleocytoviricota</taxon>
        <taxon>Megaviricetes</taxon>
        <taxon>Imitervirales</taxon>
        <taxon>Mimiviridae</taxon>
        <taxon>Klosneuvirinae</taxon>
        <taxon>Indivirus</taxon>
    </lineage>
</organism>
<evidence type="ECO:0000259" key="1">
    <source>
        <dbReference type="Pfam" id="PF00656"/>
    </source>
</evidence>
<name>A0A1V0SD98_9VIRU</name>
<dbReference type="PANTHER" id="PTHR48104">
    <property type="entry name" value="METACASPASE-4"/>
    <property type="match status" value="1"/>
</dbReference>
<dbReference type="PANTHER" id="PTHR48104:SF30">
    <property type="entry name" value="METACASPASE-1"/>
    <property type="match status" value="1"/>
</dbReference>
<reference evidence="2" key="1">
    <citation type="journal article" date="2017" name="Science">
        <title>Giant viruses with an expanded complement of translation system components.</title>
        <authorList>
            <person name="Schulz F."/>
            <person name="Yutin N."/>
            <person name="Ivanova N.N."/>
            <person name="Ortega D.R."/>
            <person name="Lee T.K."/>
            <person name="Vierheilig J."/>
            <person name="Daims H."/>
            <person name="Horn M."/>
            <person name="Wagner M."/>
            <person name="Jensen G.J."/>
            <person name="Kyrpides N.C."/>
            <person name="Koonin E.V."/>
            <person name="Woyke T."/>
        </authorList>
    </citation>
    <scope>NUCLEOTIDE SEQUENCE</scope>
    <source>
        <strain evidence="2">ILV1</strain>
    </source>
</reference>
<dbReference type="EMBL" id="KY684085">
    <property type="protein sequence ID" value="ARF09604.1"/>
    <property type="molecule type" value="Genomic_DNA"/>
</dbReference>
<dbReference type="GO" id="GO:0004197">
    <property type="term" value="F:cysteine-type endopeptidase activity"/>
    <property type="evidence" value="ECO:0007669"/>
    <property type="project" value="InterPro"/>
</dbReference>
<sequence>MSLNIKVIKHQKNKKKSKRSKEKLITFVQHAIDNVKKTNQGTLPENVNIVKKCLLIGINYSGSSSQLNGCINDSENIKTLLVSGGYFNENNITMMNDNLQGNLYPSKENILKQFSEIVKFANSNKDKQVQIFVAYSGHGTSVLDENGDENDGYDEALCPIDYLDAGFIIDDDIKANFVNALPSNSKLLMLVDACHSGTMLDLKYEYLANNKNTYSVHSKNSETKCDVVSISGCRDNQTSADAWEYDLYDKRKEGQGAMTASFISCYNKNISYYTLVTKIREWLKKKQYTQVPQLTSGKLIDINSKFILSSFK</sequence>
<protein>
    <submittedName>
        <fullName evidence="2">Caspase domain protein</fullName>
    </submittedName>
</protein>